<reference evidence="2 3" key="1">
    <citation type="submission" date="2016-10" db="EMBL/GenBank/DDBJ databases">
        <authorList>
            <person name="de Groot N.N."/>
        </authorList>
    </citation>
    <scope>NUCLEOTIDE SEQUENCE [LARGE SCALE GENOMIC DNA]</scope>
    <source>
        <strain evidence="2 3">CGMCC 4.6533</strain>
    </source>
</reference>
<gene>
    <name evidence="2" type="ORF">SAMN05421869_121172</name>
</gene>
<sequence>MSELPEGTGDEGVDAIVAGLGRLGELPVAEHVAVFDEAFSGLEAALEQTPLENATPGHPTPGHPKPGPAMPGPPRPGPPVPGRTPEGPGQPPAQAVGRP</sequence>
<proteinExistence type="predicted"/>
<name>A0A1G9GXI2_9ACTN</name>
<evidence type="ECO:0000256" key="1">
    <source>
        <dbReference type="SAM" id="MobiDB-lite"/>
    </source>
</evidence>
<accession>A0A1G9GXI2</accession>
<evidence type="ECO:0000313" key="3">
    <source>
        <dbReference type="Proteomes" id="UP000199202"/>
    </source>
</evidence>
<organism evidence="2 3">
    <name type="scientific">Nonomuraea jiangxiensis</name>
    <dbReference type="NCBI Taxonomy" id="633440"/>
    <lineage>
        <taxon>Bacteria</taxon>
        <taxon>Bacillati</taxon>
        <taxon>Actinomycetota</taxon>
        <taxon>Actinomycetes</taxon>
        <taxon>Streptosporangiales</taxon>
        <taxon>Streptosporangiaceae</taxon>
        <taxon>Nonomuraea</taxon>
    </lineage>
</organism>
<dbReference type="EMBL" id="FNDJ01000021">
    <property type="protein sequence ID" value="SDL05294.1"/>
    <property type="molecule type" value="Genomic_DNA"/>
</dbReference>
<dbReference type="Proteomes" id="UP000199202">
    <property type="component" value="Unassembled WGS sequence"/>
</dbReference>
<keyword evidence="3" id="KW-1185">Reference proteome</keyword>
<feature type="region of interest" description="Disordered" evidence="1">
    <location>
        <begin position="45"/>
        <end position="99"/>
    </location>
</feature>
<dbReference type="STRING" id="633440.SAMN05421869_121172"/>
<evidence type="ECO:0000313" key="2">
    <source>
        <dbReference type="EMBL" id="SDL05294.1"/>
    </source>
</evidence>
<dbReference type="RefSeq" id="WP_143044008.1">
    <property type="nucleotide sequence ID" value="NZ_FNDJ01000021.1"/>
</dbReference>
<protein>
    <submittedName>
        <fullName evidence="2">Uncharacterized protein</fullName>
    </submittedName>
</protein>
<dbReference type="AlphaFoldDB" id="A0A1G9GXI2"/>
<feature type="compositionally biased region" description="Pro residues" evidence="1">
    <location>
        <begin position="58"/>
        <end position="82"/>
    </location>
</feature>
<dbReference type="OrthoDB" id="5198721at2"/>